<dbReference type="Pfam" id="PF13649">
    <property type="entry name" value="Methyltransf_25"/>
    <property type="match status" value="1"/>
</dbReference>
<name>A0A1W6N1G1_9HYPH</name>
<dbReference type="GO" id="GO:0010420">
    <property type="term" value="F:polyprenyldihydroxybenzoate methyltransferase activity"/>
    <property type="evidence" value="ECO:0007669"/>
    <property type="project" value="TreeGrafter"/>
</dbReference>
<reference evidence="2 3" key="1">
    <citation type="submission" date="2017-02" db="EMBL/GenBank/DDBJ databases">
        <authorList>
            <person name="Peterson S.W."/>
        </authorList>
    </citation>
    <scope>NUCLEOTIDE SEQUENCE [LARGE SCALE GENOMIC DNA]</scope>
    <source>
        <strain evidence="2 3">S285</strain>
    </source>
</reference>
<evidence type="ECO:0000259" key="1">
    <source>
        <dbReference type="Pfam" id="PF13649"/>
    </source>
</evidence>
<gene>
    <name evidence="2" type="ORF">B1812_14480</name>
</gene>
<evidence type="ECO:0000313" key="2">
    <source>
        <dbReference type="EMBL" id="ARN83673.1"/>
    </source>
</evidence>
<accession>A0A1W6N1G1</accession>
<dbReference type="Gene3D" id="3.40.50.150">
    <property type="entry name" value="Vaccinia Virus protein VP39"/>
    <property type="match status" value="1"/>
</dbReference>
<protein>
    <submittedName>
        <fullName evidence="2">SAM-dependent methyltransferase</fullName>
    </submittedName>
</protein>
<evidence type="ECO:0000313" key="3">
    <source>
        <dbReference type="Proteomes" id="UP000193978"/>
    </source>
</evidence>
<dbReference type="InterPro" id="IPR029063">
    <property type="entry name" value="SAM-dependent_MTases_sf"/>
</dbReference>
<proteinExistence type="predicted"/>
<dbReference type="InterPro" id="IPR041698">
    <property type="entry name" value="Methyltransf_25"/>
</dbReference>
<keyword evidence="2" id="KW-0808">Transferase</keyword>
<dbReference type="GO" id="GO:0032259">
    <property type="term" value="P:methylation"/>
    <property type="evidence" value="ECO:0007669"/>
    <property type="project" value="UniProtKB-KW"/>
</dbReference>
<sequence length="235" mass="25561">MLRQEVDADFLARRSAARARLDGLAKPGRDPADSTGAEWFRYVYAAAGEDPAQVPWARLAPHPLLAAWLASNDSLTGLRALDVACGLGDNAEALAAAGAETTAFDYAERAIAWARQRFPESAVRYAVADLFDLPPEWEGAFDLVHECATLQTFTPEQLPSAAAALARLVAPRGRLLVITAAREEEEPQTTPWRPLSRQEIEGLAVDGLGLETLHDIPATSPSGARLWRALLRRRE</sequence>
<feature type="domain" description="Methyltransferase" evidence="1">
    <location>
        <begin position="81"/>
        <end position="173"/>
    </location>
</feature>
<dbReference type="SUPFAM" id="SSF53335">
    <property type="entry name" value="S-adenosyl-L-methionine-dependent methyltransferases"/>
    <property type="match status" value="1"/>
</dbReference>
<organism evidence="2 3">
    <name type="scientific">Methylocystis bryophila</name>
    <dbReference type="NCBI Taxonomy" id="655015"/>
    <lineage>
        <taxon>Bacteria</taxon>
        <taxon>Pseudomonadati</taxon>
        <taxon>Pseudomonadota</taxon>
        <taxon>Alphaproteobacteria</taxon>
        <taxon>Hyphomicrobiales</taxon>
        <taxon>Methylocystaceae</taxon>
        <taxon>Methylocystis</taxon>
    </lineage>
</organism>
<dbReference type="PANTHER" id="PTHR43464">
    <property type="entry name" value="METHYLTRANSFERASE"/>
    <property type="match status" value="1"/>
</dbReference>
<keyword evidence="2" id="KW-0489">Methyltransferase</keyword>
<dbReference type="STRING" id="655015.B1812_14480"/>
<dbReference type="KEGG" id="mbry:B1812_14480"/>
<keyword evidence="3" id="KW-1185">Reference proteome</keyword>
<dbReference type="Proteomes" id="UP000193978">
    <property type="component" value="Chromosome"/>
</dbReference>
<dbReference type="AlphaFoldDB" id="A0A1W6N1G1"/>
<dbReference type="PANTHER" id="PTHR43464:SF23">
    <property type="entry name" value="JUVENILE HORMONE ACID O-METHYLTRANSFERASE"/>
    <property type="match status" value="1"/>
</dbReference>
<dbReference type="EMBL" id="CP019948">
    <property type="protein sequence ID" value="ARN83673.1"/>
    <property type="molecule type" value="Genomic_DNA"/>
</dbReference>